<evidence type="ECO:0000256" key="1">
    <source>
        <dbReference type="ARBA" id="ARBA00022729"/>
    </source>
</evidence>
<evidence type="ECO:0000313" key="6">
    <source>
        <dbReference type="EMBL" id="OCT53507.1"/>
    </source>
</evidence>
<evidence type="ECO:0000259" key="5">
    <source>
        <dbReference type="Pfam" id="PF22799"/>
    </source>
</evidence>
<comment type="caution">
    <text evidence="6">The sequence shown here is derived from an EMBL/GenBank/DDBJ whole genome shotgun (WGS) entry which is preliminary data.</text>
</comment>
<dbReference type="EMBL" id="LGRB01000008">
    <property type="protein sequence ID" value="OCT53507.1"/>
    <property type="molecule type" value="Genomic_DNA"/>
</dbReference>
<gene>
    <name evidence="6" type="ORF">CLCR_10097</name>
</gene>
<dbReference type="Pfam" id="PF22799">
    <property type="entry name" value="PIR1-like_C"/>
    <property type="match status" value="1"/>
</dbReference>
<protein>
    <submittedName>
        <fullName evidence="6">Putative covalently-linked cell wall protein</fullName>
    </submittedName>
</protein>
<evidence type="ECO:0000313" key="7">
    <source>
        <dbReference type="Proteomes" id="UP000094526"/>
    </source>
</evidence>
<feature type="compositionally biased region" description="Polar residues" evidence="3">
    <location>
        <begin position="168"/>
        <end position="268"/>
    </location>
</feature>
<sequence>MRTFALITALAATVLASPMPQGVTSQIAPSSPAPEGCSPSFSGSFQITAVNVSSAAKRDLQSRQQDGVLTLTLADSVLVDQAGRTGYIASNYQFQFDSPPQAGAIYTSGFSVCSNYSLALGGSAIWYQCLSGDFYNLYDRNWAPHCVPIYLYALTSSAAATTTAVPTIGQQTDGQPTATSVATQLSDGQPQAPTGAPATQLSDGQPQAPTGAPATQISDGQPQAPTGAPATQLSDGQPQAPTGAPATQLSDGQPQAPTGAPATQLSDGQPQAPASTPSAPITVLSDGQPQAPASTPSAPITVLSDGQPQAPASTPSAPITVLSDGQPQAPASTPSAPITVLSDGQPQAPTGVAPASTSSVAPAAYTGAAHRPDLAGGLAAVAGIAGLVALL</sequence>
<dbReference type="PANTHER" id="PTHR47254">
    <property type="entry name" value="CELL WALL MANNOPROTEIN CIS3-RELATED"/>
    <property type="match status" value="1"/>
</dbReference>
<feature type="chain" id="PRO_5008651139" evidence="4">
    <location>
        <begin position="17"/>
        <end position="391"/>
    </location>
</feature>
<feature type="signal peptide" evidence="4">
    <location>
        <begin position="1"/>
        <end position="16"/>
    </location>
</feature>
<dbReference type="Proteomes" id="UP000094526">
    <property type="component" value="Unassembled WGS sequence"/>
</dbReference>
<evidence type="ECO:0000256" key="2">
    <source>
        <dbReference type="ARBA" id="ARBA00022737"/>
    </source>
</evidence>
<feature type="compositionally biased region" description="Low complexity" evidence="3">
    <location>
        <begin position="307"/>
        <end position="318"/>
    </location>
</feature>
<feature type="compositionally biased region" description="Low complexity" evidence="3">
    <location>
        <begin position="269"/>
        <end position="280"/>
    </location>
</feature>
<reference evidence="7" key="1">
    <citation type="submission" date="2015-07" db="EMBL/GenBank/DDBJ databases">
        <authorList>
            <person name="Teixeira M.M."/>
            <person name="Souza R.C."/>
            <person name="Almeida L.G."/>
            <person name="Vicente V.A."/>
            <person name="de Hoog S."/>
            <person name="Bocca A.L."/>
            <person name="de Almeida S.R."/>
            <person name="Vasconcelos A.T."/>
            <person name="Felipe M.S."/>
        </authorList>
    </citation>
    <scope>NUCLEOTIDE SEQUENCE [LARGE SCALE GENOMIC DNA]</scope>
    <source>
        <strain evidence="7">KSF</strain>
    </source>
</reference>
<dbReference type="AlphaFoldDB" id="A0A1C1CY85"/>
<dbReference type="InterPro" id="IPR051153">
    <property type="entry name" value="Yeast_CWMannoprotein_PIR"/>
</dbReference>
<keyword evidence="2" id="KW-0677">Repeat</keyword>
<dbReference type="VEuPathDB" id="FungiDB:G647_00471"/>
<feature type="compositionally biased region" description="Low complexity" evidence="3">
    <location>
        <begin position="326"/>
        <end position="337"/>
    </location>
</feature>
<dbReference type="InterPro" id="IPR000420">
    <property type="entry name" value="Yeast_PIR_rpt"/>
</dbReference>
<evidence type="ECO:0000256" key="3">
    <source>
        <dbReference type="SAM" id="MobiDB-lite"/>
    </source>
</evidence>
<keyword evidence="1 4" id="KW-0732">Signal</keyword>
<dbReference type="GO" id="GO:0005199">
    <property type="term" value="F:structural constituent of cell wall"/>
    <property type="evidence" value="ECO:0007669"/>
    <property type="project" value="InterPro"/>
</dbReference>
<accession>A0A1C1CY85</accession>
<feature type="compositionally biased region" description="Low complexity" evidence="3">
    <location>
        <begin position="288"/>
        <end position="299"/>
    </location>
</feature>
<dbReference type="STRING" id="86049.A0A1C1CY85"/>
<dbReference type="Pfam" id="PF00399">
    <property type="entry name" value="PIR"/>
    <property type="match status" value="1"/>
</dbReference>
<organism evidence="6 7">
    <name type="scientific">Cladophialophora carrionii</name>
    <dbReference type="NCBI Taxonomy" id="86049"/>
    <lineage>
        <taxon>Eukaryota</taxon>
        <taxon>Fungi</taxon>
        <taxon>Dikarya</taxon>
        <taxon>Ascomycota</taxon>
        <taxon>Pezizomycotina</taxon>
        <taxon>Eurotiomycetes</taxon>
        <taxon>Chaetothyriomycetidae</taxon>
        <taxon>Chaetothyriales</taxon>
        <taxon>Herpotrichiellaceae</taxon>
        <taxon>Cladophialophora</taxon>
    </lineage>
</organism>
<dbReference type="eggNOG" id="ENOG502RKR1">
    <property type="taxonomic scope" value="Eukaryota"/>
</dbReference>
<evidence type="ECO:0000256" key="4">
    <source>
        <dbReference type="SAM" id="SignalP"/>
    </source>
</evidence>
<proteinExistence type="predicted"/>
<name>A0A1C1CY85_9EURO</name>
<feature type="region of interest" description="Disordered" evidence="3">
    <location>
        <begin position="168"/>
        <end position="355"/>
    </location>
</feature>
<dbReference type="OrthoDB" id="5415592at2759"/>
<dbReference type="GO" id="GO:0031505">
    <property type="term" value="P:fungal-type cell wall organization"/>
    <property type="evidence" value="ECO:0007669"/>
    <property type="project" value="TreeGrafter"/>
</dbReference>
<dbReference type="InterPro" id="IPR054508">
    <property type="entry name" value="PIR1-like_C"/>
</dbReference>
<dbReference type="GO" id="GO:0009277">
    <property type="term" value="C:fungal-type cell wall"/>
    <property type="evidence" value="ECO:0007669"/>
    <property type="project" value="TreeGrafter"/>
</dbReference>
<dbReference type="PANTHER" id="PTHR47254:SF2">
    <property type="entry name" value="COVALENTLY-LINKED CELL WALL PROTEIN"/>
    <property type="match status" value="1"/>
</dbReference>
<keyword evidence="7" id="KW-1185">Reference proteome</keyword>
<dbReference type="VEuPathDB" id="FungiDB:CLCR_10097"/>
<feature type="domain" description="Cell wall mannoprotein PIR1-like C-terminal" evidence="5">
    <location>
        <begin position="77"/>
        <end position="149"/>
    </location>
</feature>